<evidence type="ECO:0000313" key="2">
    <source>
        <dbReference type="EMBL" id="AML53077.1"/>
    </source>
</evidence>
<protein>
    <recommendedName>
        <fullName evidence="4">Lipoprotein SmpA/OmlA domain-containing protein</fullName>
    </recommendedName>
</protein>
<proteinExistence type="predicted"/>
<reference evidence="2 3" key="1">
    <citation type="submission" date="2016-02" db="EMBL/GenBank/DDBJ databases">
        <title>Complete genome sequence of Halocynthiibacter arcticus PAMC 20958t from arctic marine sediment.</title>
        <authorList>
            <person name="Lee Y.M."/>
            <person name="Baek K."/>
            <person name="Lee H.K."/>
            <person name="Shin S.C."/>
        </authorList>
    </citation>
    <scope>NUCLEOTIDE SEQUENCE [LARGE SCALE GENOMIC DNA]</scope>
    <source>
        <strain evidence="2">PAMC 20958</strain>
    </source>
</reference>
<keyword evidence="3" id="KW-1185">Reference proteome</keyword>
<sequence length="96" mass="10452">MKVLACVIGCATFALTACTEFQGTPPSVNGQPADYRTSDVPEGLRAMAAPYQDLSEVRINDSDGCYVYRYTGPVETTFLPLRTNEGRPICSRSPEI</sequence>
<feature type="chain" id="PRO_5007443280" description="Lipoprotein SmpA/OmlA domain-containing protein" evidence="1">
    <location>
        <begin position="17"/>
        <end position="96"/>
    </location>
</feature>
<feature type="signal peptide" evidence="1">
    <location>
        <begin position="1"/>
        <end position="16"/>
    </location>
</feature>
<dbReference type="OrthoDB" id="7659063at2"/>
<dbReference type="AlphaFoldDB" id="A0A126V4J7"/>
<evidence type="ECO:0000313" key="3">
    <source>
        <dbReference type="Proteomes" id="UP000070371"/>
    </source>
</evidence>
<evidence type="ECO:0000256" key="1">
    <source>
        <dbReference type="SAM" id="SignalP"/>
    </source>
</evidence>
<dbReference type="KEGG" id="hat:RC74_19070"/>
<dbReference type="STRING" id="1579316.RC74_19070"/>
<dbReference type="RefSeq" id="WP_039000978.1">
    <property type="nucleotide sequence ID" value="NZ_CP014327.1"/>
</dbReference>
<dbReference type="Proteomes" id="UP000070371">
    <property type="component" value="Chromosome"/>
</dbReference>
<gene>
    <name evidence="2" type="ORF">RC74_19070</name>
</gene>
<name>A0A126V4J7_9RHOB</name>
<keyword evidence="1" id="KW-0732">Signal</keyword>
<accession>A0A126V4J7</accession>
<dbReference type="EMBL" id="CP014327">
    <property type="protein sequence ID" value="AML53077.1"/>
    <property type="molecule type" value="Genomic_DNA"/>
</dbReference>
<organism evidence="2 3">
    <name type="scientific">Falsihalocynthiibacter arcticus</name>
    <dbReference type="NCBI Taxonomy" id="1579316"/>
    <lineage>
        <taxon>Bacteria</taxon>
        <taxon>Pseudomonadati</taxon>
        <taxon>Pseudomonadota</taxon>
        <taxon>Alphaproteobacteria</taxon>
        <taxon>Rhodobacterales</taxon>
        <taxon>Roseobacteraceae</taxon>
        <taxon>Falsihalocynthiibacter</taxon>
    </lineage>
</organism>
<dbReference type="PROSITE" id="PS51257">
    <property type="entry name" value="PROKAR_LIPOPROTEIN"/>
    <property type="match status" value="1"/>
</dbReference>
<evidence type="ECO:0008006" key="4">
    <source>
        <dbReference type="Google" id="ProtNLM"/>
    </source>
</evidence>